<dbReference type="Proteomes" id="UP000654918">
    <property type="component" value="Unassembled WGS sequence"/>
</dbReference>
<evidence type="ECO:0000313" key="2">
    <source>
        <dbReference type="EMBL" id="KAF6803677.1"/>
    </source>
</evidence>
<sequence>MFYSNIITLLASALAVGNVNAFTWTRCTNAEKCVQGDMPNKELTTGGGSRNWGGWYVATYDSCSGFAYDQKDGYWYSHEKDGLLVSPAGYMRTAHDCNLVVLRSKNSETGSNAWWKHRGGDCCLPDEVGTGIDNLWAYYTGDA</sequence>
<dbReference type="AlphaFoldDB" id="A0A8H6IZL6"/>
<feature type="chain" id="PRO_5034278051" evidence="1">
    <location>
        <begin position="22"/>
        <end position="143"/>
    </location>
</feature>
<keyword evidence="3" id="KW-1185">Reference proteome</keyword>
<feature type="signal peptide" evidence="1">
    <location>
        <begin position="1"/>
        <end position="21"/>
    </location>
</feature>
<reference evidence="2" key="1">
    <citation type="journal article" date="2020" name="Phytopathology">
        <title>Genome Sequence Resources of Colletotrichum truncatum, C. plurivorum, C. musicola, and C. sojae: Four Species Pathogenic to Soybean (Glycine max).</title>
        <authorList>
            <person name="Rogerio F."/>
            <person name="Boufleur T.R."/>
            <person name="Ciampi-Guillardi M."/>
            <person name="Sukno S.A."/>
            <person name="Thon M.R."/>
            <person name="Massola Junior N.S."/>
            <person name="Baroncelli R."/>
        </authorList>
    </citation>
    <scope>NUCLEOTIDE SEQUENCE</scope>
    <source>
        <strain evidence="2">LFN00145</strain>
    </source>
</reference>
<proteinExistence type="predicted"/>
<gene>
    <name evidence="2" type="ORF">CPLU01_16101</name>
</gene>
<accession>A0A8H6IZL6</accession>
<evidence type="ECO:0000313" key="3">
    <source>
        <dbReference type="Proteomes" id="UP000654918"/>
    </source>
</evidence>
<name>A0A8H6IZL6_9PEZI</name>
<evidence type="ECO:0000256" key="1">
    <source>
        <dbReference type="SAM" id="SignalP"/>
    </source>
</evidence>
<organism evidence="2 3">
    <name type="scientific">Colletotrichum plurivorum</name>
    <dbReference type="NCBI Taxonomy" id="2175906"/>
    <lineage>
        <taxon>Eukaryota</taxon>
        <taxon>Fungi</taxon>
        <taxon>Dikarya</taxon>
        <taxon>Ascomycota</taxon>
        <taxon>Pezizomycotina</taxon>
        <taxon>Sordariomycetes</taxon>
        <taxon>Hypocreomycetidae</taxon>
        <taxon>Glomerellales</taxon>
        <taxon>Glomerellaceae</taxon>
        <taxon>Colletotrichum</taxon>
        <taxon>Colletotrichum orchidearum species complex</taxon>
    </lineage>
</organism>
<protein>
    <submittedName>
        <fullName evidence="2">Uncharacterized protein</fullName>
    </submittedName>
</protein>
<keyword evidence="1" id="KW-0732">Signal</keyword>
<dbReference type="EMBL" id="WIGO01000874">
    <property type="protein sequence ID" value="KAF6803677.1"/>
    <property type="molecule type" value="Genomic_DNA"/>
</dbReference>
<comment type="caution">
    <text evidence="2">The sequence shown here is derived from an EMBL/GenBank/DDBJ whole genome shotgun (WGS) entry which is preliminary data.</text>
</comment>